<sequence>MDGLGALPRPFGPVSLLGCKAAPTPSSAMRMPGAPSRCCSSPPAEIPFVATPTSAPMSAAGLDAPPTVVEAVPPSATFSPLPALAVVYSRRRARGCAMPAAAPTSTPPPVGQHSFVAGVTKKVEHLLPPPIIRRKKILGSASYFYGWLESGLVRLDLWSQTPLSECLCQGKEHIGQFFTCPAIDTVFIQEEGTSYPFQSRHI</sequence>
<keyword evidence="2" id="KW-1185">Reference proteome</keyword>
<dbReference type="AlphaFoldDB" id="A0AAQ3XAI1"/>
<gene>
    <name evidence="1" type="ORF">U9M48_037333</name>
</gene>
<accession>A0AAQ3XAI1</accession>
<proteinExistence type="predicted"/>
<evidence type="ECO:0000313" key="1">
    <source>
        <dbReference type="EMBL" id="WVZ91120.1"/>
    </source>
</evidence>
<organism evidence="1 2">
    <name type="scientific">Paspalum notatum var. saurae</name>
    <dbReference type="NCBI Taxonomy" id="547442"/>
    <lineage>
        <taxon>Eukaryota</taxon>
        <taxon>Viridiplantae</taxon>
        <taxon>Streptophyta</taxon>
        <taxon>Embryophyta</taxon>
        <taxon>Tracheophyta</taxon>
        <taxon>Spermatophyta</taxon>
        <taxon>Magnoliopsida</taxon>
        <taxon>Liliopsida</taxon>
        <taxon>Poales</taxon>
        <taxon>Poaceae</taxon>
        <taxon>PACMAD clade</taxon>
        <taxon>Panicoideae</taxon>
        <taxon>Andropogonodae</taxon>
        <taxon>Paspaleae</taxon>
        <taxon>Paspalinae</taxon>
        <taxon>Paspalum</taxon>
    </lineage>
</organism>
<dbReference type="Proteomes" id="UP001341281">
    <property type="component" value="Chromosome 08"/>
</dbReference>
<evidence type="ECO:0000313" key="2">
    <source>
        <dbReference type="Proteomes" id="UP001341281"/>
    </source>
</evidence>
<dbReference type="EMBL" id="CP144752">
    <property type="protein sequence ID" value="WVZ91120.1"/>
    <property type="molecule type" value="Genomic_DNA"/>
</dbReference>
<reference evidence="1 2" key="1">
    <citation type="submission" date="2024-02" db="EMBL/GenBank/DDBJ databases">
        <title>High-quality chromosome-scale genome assembly of Pensacola bahiagrass (Paspalum notatum Flugge var. saurae).</title>
        <authorList>
            <person name="Vega J.M."/>
            <person name="Podio M."/>
            <person name="Orjuela J."/>
            <person name="Siena L.A."/>
            <person name="Pessino S.C."/>
            <person name="Combes M.C."/>
            <person name="Mariac C."/>
            <person name="Albertini E."/>
            <person name="Pupilli F."/>
            <person name="Ortiz J.P.A."/>
            <person name="Leblanc O."/>
        </authorList>
    </citation>
    <scope>NUCLEOTIDE SEQUENCE [LARGE SCALE GENOMIC DNA]</scope>
    <source>
        <strain evidence="1">R1</strain>
        <tissue evidence="1">Leaf</tissue>
    </source>
</reference>
<protein>
    <submittedName>
        <fullName evidence="1">Uncharacterized protein</fullName>
    </submittedName>
</protein>
<name>A0AAQ3XAI1_PASNO</name>